<gene>
    <name evidence="9" type="primary">lnt</name>
    <name evidence="11" type="ORF">DSYM_03570</name>
</gene>
<evidence type="ECO:0000256" key="8">
    <source>
        <dbReference type="ARBA" id="ARBA00023315"/>
    </source>
</evidence>
<dbReference type="UniPathway" id="UPA00666"/>
<evidence type="ECO:0000256" key="2">
    <source>
        <dbReference type="ARBA" id="ARBA00010065"/>
    </source>
</evidence>
<feature type="transmembrane region" description="Helical" evidence="9">
    <location>
        <begin position="12"/>
        <end position="38"/>
    </location>
</feature>
<dbReference type="EMBL" id="AP021857">
    <property type="protein sequence ID" value="BBO19658.1"/>
    <property type="molecule type" value="Genomic_DNA"/>
</dbReference>
<dbReference type="PANTHER" id="PTHR38686:SF1">
    <property type="entry name" value="APOLIPOPROTEIN N-ACYLTRANSFERASE"/>
    <property type="match status" value="1"/>
</dbReference>
<feature type="transmembrane region" description="Helical" evidence="9">
    <location>
        <begin position="464"/>
        <end position="487"/>
    </location>
</feature>
<comment type="pathway">
    <text evidence="9">Protein modification; lipoprotein biosynthesis (N-acyl transfer).</text>
</comment>
<dbReference type="Gene3D" id="3.60.110.10">
    <property type="entry name" value="Carbon-nitrogen hydrolase"/>
    <property type="match status" value="1"/>
</dbReference>
<comment type="function">
    <text evidence="9">Catalyzes the phospholipid dependent N-acylation of the N-terminal cysteine of apolipoprotein, the last step in lipoprotein maturation.</text>
</comment>
<feature type="transmembrane region" description="Helical" evidence="9">
    <location>
        <begin position="155"/>
        <end position="180"/>
    </location>
</feature>
<evidence type="ECO:0000313" key="11">
    <source>
        <dbReference type="EMBL" id="BBO19658.1"/>
    </source>
</evidence>
<evidence type="ECO:0000256" key="5">
    <source>
        <dbReference type="ARBA" id="ARBA00022692"/>
    </source>
</evidence>
<feature type="domain" description="CN hydrolase" evidence="10">
    <location>
        <begin position="222"/>
        <end position="457"/>
    </location>
</feature>
<dbReference type="PANTHER" id="PTHR38686">
    <property type="entry name" value="APOLIPOPROTEIN N-ACYLTRANSFERASE"/>
    <property type="match status" value="1"/>
</dbReference>
<dbReference type="InterPro" id="IPR004563">
    <property type="entry name" value="Apolipo_AcylTrfase"/>
</dbReference>
<dbReference type="Proteomes" id="UP000662914">
    <property type="component" value="Chromosome"/>
</dbReference>
<keyword evidence="6 9" id="KW-1133">Transmembrane helix</keyword>
<evidence type="ECO:0000256" key="7">
    <source>
        <dbReference type="ARBA" id="ARBA00023136"/>
    </source>
</evidence>
<protein>
    <recommendedName>
        <fullName evidence="9">Apolipoprotein N-acyltransferase</fullName>
        <shortName evidence="9">ALP N-acyltransferase</shortName>
        <ecNumber evidence="9">2.3.1.269</ecNumber>
    </recommendedName>
</protein>
<proteinExistence type="inferred from homology"/>
<dbReference type="HAMAP" id="MF_01148">
    <property type="entry name" value="Lnt"/>
    <property type="match status" value="1"/>
</dbReference>
<evidence type="ECO:0000256" key="6">
    <source>
        <dbReference type="ARBA" id="ARBA00022989"/>
    </source>
</evidence>
<dbReference type="NCBIfam" id="TIGR00546">
    <property type="entry name" value="lnt"/>
    <property type="match status" value="1"/>
</dbReference>
<dbReference type="InterPro" id="IPR036526">
    <property type="entry name" value="C-N_Hydrolase_sf"/>
</dbReference>
<evidence type="ECO:0000313" key="12">
    <source>
        <dbReference type="Proteomes" id="UP000662914"/>
    </source>
</evidence>
<dbReference type="Pfam" id="PF20154">
    <property type="entry name" value="LNT_N"/>
    <property type="match status" value="1"/>
</dbReference>
<feature type="transmembrane region" description="Helical" evidence="9">
    <location>
        <begin position="187"/>
        <end position="209"/>
    </location>
</feature>
<dbReference type="SUPFAM" id="SSF56317">
    <property type="entry name" value="Carbon-nitrogen hydrolase"/>
    <property type="match status" value="1"/>
</dbReference>
<dbReference type="GO" id="GO:0016410">
    <property type="term" value="F:N-acyltransferase activity"/>
    <property type="evidence" value="ECO:0007669"/>
    <property type="project" value="UniProtKB-UniRule"/>
</dbReference>
<dbReference type="GO" id="GO:0042158">
    <property type="term" value="P:lipoprotein biosynthetic process"/>
    <property type="evidence" value="ECO:0007669"/>
    <property type="project" value="UniProtKB-UniRule"/>
</dbReference>
<keyword evidence="5 9" id="KW-0812">Transmembrane</keyword>
<keyword evidence="3 9" id="KW-1003">Cell membrane</keyword>
<feature type="transmembrane region" description="Helical" evidence="9">
    <location>
        <begin position="83"/>
        <end position="107"/>
    </location>
</feature>
<dbReference type="Pfam" id="PF00795">
    <property type="entry name" value="CN_hydrolase"/>
    <property type="match status" value="1"/>
</dbReference>
<name>A0A809QYP4_9PROT</name>
<comment type="subcellular location">
    <subcellularLocation>
        <location evidence="1 9">Cell membrane</location>
        <topology evidence="1 9">Multi-pass membrane protein</topology>
    </subcellularLocation>
</comment>
<comment type="catalytic activity">
    <reaction evidence="9">
        <text>N-terminal S-1,2-diacyl-sn-glyceryl-L-cysteinyl-[lipoprotein] + a glycerophospholipid = N-acyl-S-1,2-diacyl-sn-glyceryl-L-cysteinyl-[lipoprotein] + a 2-acyl-sn-glycero-3-phospholipid + H(+)</text>
        <dbReference type="Rhea" id="RHEA:48228"/>
        <dbReference type="Rhea" id="RHEA-COMP:14681"/>
        <dbReference type="Rhea" id="RHEA-COMP:14684"/>
        <dbReference type="ChEBI" id="CHEBI:15378"/>
        <dbReference type="ChEBI" id="CHEBI:136912"/>
        <dbReference type="ChEBI" id="CHEBI:140656"/>
        <dbReference type="ChEBI" id="CHEBI:140657"/>
        <dbReference type="ChEBI" id="CHEBI:140660"/>
        <dbReference type="EC" id="2.3.1.269"/>
    </reaction>
</comment>
<organism evidence="11 12">
    <name type="scientific">Candidatus Desulfobacillus denitrificans</name>
    <dbReference type="NCBI Taxonomy" id="2608985"/>
    <lineage>
        <taxon>Bacteria</taxon>
        <taxon>Pseudomonadati</taxon>
        <taxon>Pseudomonadota</taxon>
        <taxon>Betaproteobacteria</taxon>
        <taxon>Candidatus Desulfobacillus</taxon>
    </lineage>
</organism>
<reference evidence="11" key="1">
    <citation type="journal article" name="DNA Res.">
        <title>The physiological potential of anammox bacteria as revealed by their core genome structure.</title>
        <authorList>
            <person name="Okubo T."/>
            <person name="Toyoda A."/>
            <person name="Fukuhara K."/>
            <person name="Uchiyama I."/>
            <person name="Harigaya Y."/>
            <person name="Kuroiwa M."/>
            <person name="Suzuki T."/>
            <person name="Murakami Y."/>
            <person name="Suwa Y."/>
            <person name="Takami H."/>
        </authorList>
    </citation>
    <scope>NUCLEOTIDE SEQUENCE</scope>
    <source>
        <strain evidence="11">317325-3</strain>
    </source>
</reference>
<feature type="transmembrane region" description="Helical" evidence="9">
    <location>
        <begin position="114"/>
        <end position="135"/>
    </location>
</feature>
<evidence type="ECO:0000256" key="1">
    <source>
        <dbReference type="ARBA" id="ARBA00004651"/>
    </source>
</evidence>
<keyword evidence="4 9" id="KW-0808">Transferase</keyword>
<dbReference type="EC" id="2.3.1.269" evidence="9"/>
<evidence type="ECO:0000256" key="3">
    <source>
        <dbReference type="ARBA" id="ARBA00022475"/>
    </source>
</evidence>
<dbReference type="InterPro" id="IPR045378">
    <property type="entry name" value="LNT_N"/>
</dbReference>
<evidence type="ECO:0000256" key="9">
    <source>
        <dbReference type="HAMAP-Rule" id="MF_01148"/>
    </source>
</evidence>
<dbReference type="AlphaFoldDB" id="A0A809QYP4"/>
<evidence type="ECO:0000259" key="10">
    <source>
        <dbReference type="PROSITE" id="PS50263"/>
    </source>
</evidence>
<sequence length="492" mass="52138">MSRTATHAIAAFLLGAASVLGFAPFLLFPLPIVALAVLVRLWRDVPPRQAALTGFAYGCGCFLAGVSWVYVSMHVFGGMPPPLAALAAGLFCGYLALYPALAGYLFARLRRHRLWADALLAAAAWTLADWLRGWLLTGFPWLAYGYAQTPPSPLAGYAPLLGVYGVGFAAALIAALAGLTFHRRRQWLPAGIAIALVLAAGAGLSAIRWTQPTGKPLSVSLLQGNIEQSLKWRPERLQQSLDTYLRLAQGHPAQLVVLPETALPLMLDQLPGDYAAALRRGALGGQGAVLFGIAAQDAQGRYYNSAVGLSPEGLQTYSKRHLVPFGEFTPPAFAWTLALLQLPMSNFSPGPAVQPPLALGGEKVAVNICYEDLFGEEIARALPEATLLVNLSNTAWFGDSLAQPQHLQIAQMRALETGRAMLRATNTGMTAIVGPQGRIERVLPPFGEGVLSAEVSGYSGATPYVVWGNAAVLLLVAAGLLAPLAGLRRGAH</sequence>
<dbReference type="InterPro" id="IPR003010">
    <property type="entry name" value="C-N_Hydrolase"/>
</dbReference>
<evidence type="ECO:0000256" key="4">
    <source>
        <dbReference type="ARBA" id="ARBA00022679"/>
    </source>
</evidence>
<comment type="similarity">
    <text evidence="2 9">Belongs to the CN hydrolase family. Apolipoprotein N-acyltransferase subfamily.</text>
</comment>
<dbReference type="GO" id="GO:0005886">
    <property type="term" value="C:plasma membrane"/>
    <property type="evidence" value="ECO:0007669"/>
    <property type="project" value="UniProtKB-SubCell"/>
</dbReference>
<keyword evidence="7 9" id="KW-0472">Membrane</keyword>
<dbReference type="KEGG" id="ddz:DSYM_03570"/>
<accession>A0A809QYP4</accession>
<keyword evidence="11" id="KW-0449">Lipoprotein</keyword>
<dbReference type="PROSITE" id="PS50263">
    <property type="entry name" value="CN_HYDROLASE"/>
    <property type="match status" value="1"/>
</dbReference>
<feature type="transmembrane region" description="Helical" evidence="9">
    <location>
        <begin position="50"/>
        <end position="71"/>
    </location>
</feature>
<dbReference type="CDD" id="cd07571">
    <property type="entry name" value="ALP_N-acyl_transferase"/>
    <property type="match status" value="1"/>
</dbReference>
<keyword evidence="8 9" id="KW-0012">Acyltransferase</keyword>